<evidence type="ECO:0000256" key="1">
    <source>
        <dbReference type="SAM" id="MobiDB-lite"/>
    </source>
</evidence>
<dbReference type="Proteomes" id="UP000265631">
    <property type="component" value="Unassembled WGS sequence"/>
</dbReference>
<keyword evidence="2" id="KW-0732">Signal</keyword>
<feature type="region of interest" description="Disordered" evidence="1">
    <location>
        <begin position="303"/>
        <end position="325"/>
    </location>
</feature>
<feature type="region of interest" description="Disordered" evidence="1">
    <location>
        <begin position="99"/>
        <end position="124"/>
    </location>
</feature>
<evidence type="ECO:0000259" key="3">
    <source>
        <dbReference type="Pfam" id="PF25485"/>
    </source>
</evidence>
<evidence type="ECO:0000313" key="5">
    <source>
        <dbReference type="Proteomes" id="UP000265631"/>
    </source>
</evidence>
<feature type="region of interest" description="Disordered" evidence="1">
    <location>
        <begin position="367"/>
        <end position="404"/>
    </location>
</feature>
<feature type="compositionally biased region" description="Low complexity" evidence="1">
    <location>
        <begin position="481"/>
        <end position="498"/>
    </location>
</feature>
<feature type="signal peptide" evidence="2">
    <location>
        <begin position="1"/>
        <end position="20"/>
    </location>
</feature>
<dbReference type="AlphaFoldDB" id="A0A395MQ48"/>
<dbReference type="Pfam" id="PF25485">
    <property type="entry name" value="DUF7908"/>
    <property type="match status" value="1"/>
</dbReference>
<dbReference type="STRING" id="2594813.A0A395MQ48"/>
<keyword evidence="5" id="KW-1185">Reference proteome</keyword>
<gene>
    <name evidence="4" type="ORF">FIE12Z_5874</name>
</gene>
<feature type="compositionally biased region" description="Polar residues" evidence="1">
    <location>
        <begin position="374"/>
        <end position="389"/>
    </location>
</feature>
<sequence length="638" mass="67787">MASKSLVSLLLSSFITSSFAFQDRKDLPETYCITYLSTYLVPISGLTTGPSSEESSVILSTTLDTIIAIPTDTSFSLPPGDPFSTSLDGGDIVVTTSLPQDTDTLNPEPTADPTAPAPAPGGRSVVFRIVPNSDDTKRIKRGIFERDLGGIVGSQSDLCSEAIVFSLSQGRLFEDESPIYYNGESYKELGGQTGPVPDNAITTTFVDNGGYIQFVNTDLPNGRAGFCQVASSGQVYLTFGFAPPNCVPVRLSVIGVEECVDGASTSATDTTSIRTRITSIVPDLTKSSGAPIATSLDPILTDPATIDTPVTEDLPETRPFPTTSVRFSNTSTTSIRLPVAPTFSSILSFVTIDSSVEVPNLPTSLSEVDPIDIPSTQTTFPSQETSTSRVAAEPEDTTGSSSIDIIDEPTATTDISSTLETDDAFVSETSTAESDPPTTILSVFPATNSDIETVTTTETSEGSGTDTIATGTTTAEITTAPDTTTADTTTADPTTTAEPEPPVFQRACPLAINGVDLFAGADYVNDESRPIPVPFDVGLFGEYDRTIYVGDNGQVTIGSNYGAWQNINTPLPAGEIAPLTIFTYWDDMEVDRALGHQVTYELVNDPSQGKILKIDWDRSVMEFQTFEDGRTDIVIYGY</sequence>
<dbReference type="InterPro" id="IPR057230">
    <property type="entry name" value="DUF7908"/>
</dbReference>
<dbReference type="EMBL" id="PXXK01000157">
    <property type="protein sequence ID" value="RFN49887.1"/>
    <property type="molecule type" value="Genomic_DNA"/>
</dbReference>
<name>A0A395MQ48_9HYPO</name>
<feature type="domain" description="DUF7908" evidence="3">
    <location>
        <begin position="124"/>
        <end position="256"/>
    </location>
</feature>
<feature type="region of interest" description="Disordered" evidence="1">
    <location>
        <begin position="481"/>
        <end position="501"/>
    </location>
</feature>
<evidence type="ECO:0000313" key="4">
    <source>
        <dbReference type="EMBL" id="RFN49887.1"/>
    </source>
</evidence>
<accession>A0A395MQ48</accession>
<organism evidence="4 5">
    <name type="scientific">Fusarium flagelliforme</name>
    <dbReference type="NCBI Taxonomy" id="2675880"/>
    <lineage>
        <taxon>Eukaryota</taxon>
        <taxon>Fungi</taxon>
        <taxon>Dikarya</taxon>
        <taxon>Ascomycota</taxon>
        <taxon>Pezizomycotina</taxon>
        <taxon>Sordariomycetes</taxon>
        <taxon>Hypocreomycetidae</taxon>
        <taxon>Hypocreales</taxon>
        <taxon>Nectriaceae</taxon>
        <taxon>Fusarium</taxon>
        <taxon>Fusarium incarnatum-equiseti species complex</taxon>
    </lineage>
</organism>
<comment type="caution">
    <text evidence="4">The sequence shown here is derived from an EMBL/GenBank/DDBJ whole genome shotgun (WGS) entry which is preliminary data.</text>
</comment>
<proteinExistence type="predicted"/>
<reference evidence="4 5" key="1">
    <citation type="journal article" date="2018" name="PLoS Pathog.">
        <title>Evolution of structural diversity of trichothecenes, a family of toxins produced by plant pathogenic and entomopathogenic fungi.</title>
        <authorList>
            <person name="Proctor R.H."/>
            <person name="McCormick S.P."/>
            <person name="Kim H.S."/>
            <person name="Cardoza R.E."/>
            <person name="Stanley A.M."/>
            <person name="Lindo L."/>
            <person name="Kelly A."/>
            <person name="Brown D.W."/>
            <person name="Lee T."/>
            <person name="Vaughan M.M."/>
            <person name="Alexander N.J."/>
            <person name="Busman M."/>
            <person name="Gutierrez S."/>
        </authorList>
    </citation>
    <scope>NUCLEOTIDE SEQUENCE [LARGE SCALE GENOMIC DNA]</scope>
    <source>
        <strain evidence="4 5">NRRL 13405</strain>
    </source>
</reference>
<evidence type="ECO:0000256" key="2">
    <source>
        <dbReference type="SAM" id="SignalP"/>
    </source>
</evidence>
<protein>
    <recommendedName>
        <fullName evidence="3">DUF7908 domain-containing protein</fullName>
    </recommendedName>
</protein>
<feature type="chain" id="PRO_5017272583" description="DUF7908 domain-containing protein" evidence="2">
    <location>
        <begin position="21"/>
        <end position="638"/>
    </location>
</feature>